<sequence length="591" mass="64676">MALPRIPMVQFLVQKGYLKPEQLDEAQKVAQNTGQTDISKVLVSLNMVGEREVLQAKAQEMGYAFADLDRVTIDTSAINVVPERLVKAHNAIPVKKDGQNLWVAMSNPGNIMAQDDIKMASGCRVIPVLAVPGAIEDAIKKYYGGGVATPEVSKAADTTPAGGGIKASGLEDMKSMIAQAGVQRGREEDGDADADAEKMAEQAPIIKLANALIQTGIIDRASDIHVEPQQRGVRVRYRIDGVLQEAMTIPRNLMAPLISRFKIMADMNIAERRAPQDGRIEVRNTGKEYDLRVSAIPTPWGEKIVMRILDKSSVMIGLNKIGFTEENQIKIEELVSQPNGMFLCTGPTGSGKTTTLYSVLHKLNTIGVNIVTAEDPIEYQLNGIAQVQMNRKANLTFATALRAFLRQDPDIMMVGEIRDLETAEIAIEASLTGHMVLSTLHTNDAPSSTLRLIDMGIEPYLIAATLIGVLAQRLGRRIDVDNREPYEVTQADLRRFGFEVTDPEELVTLYRGIPAESNRMTGYRGRTGFHELMVMNGEIAEMVVRRAPLADIKAAAKANGMKELREDGLGKVLEGITDPTEVMRVVFTAGF</sequence>
<dbReference type="eggNOG" id="COG2804">
    <property type="taxonomic scope" value="Bacteria"/>
</dbReference>
<dbReference type="RefSeq" id="WP_052547720.1">
    <property type="nucleotide sequence ID" value="NZ_CP007139.1"/>
</dbReference>
<dbReference type="FunFam" id="3.40.50.300:FF:000398">
    <property type="entry name" value="Type IV pilus assembly ATPase PilB"/>
    <property type="match status" value="1"/>
</dbReference>
<keyword evidence="3" id="KW-0067">ATP-binding</keyword>
<gene>
    <name evidence="5" type="ORF">OP10G_2397</name>
</gene>
<dbReference type="GO" id="GO:0005886">
    <property type="term" value="C:plasma membrane"/>
    <property type="evidence" value="ECO:0007669"/>
    <property type="project" value="TreeGrafter"/>
</dbReference>
<dbReference type="Gene3D" id="3.30.300.160">
    <property type="entry name" value="Type II secretion system, protein E, N-terminal domain"/>
    <property type="match status" value="1"/>
</dbReference>
<evidence type="ECO:0000313" key="6">
    <source>
        <dbReference type="Proteomes" id="UP000027982"/>
    </source>
</evidence>
<dbReference type="InterPro" id="IPR001482">
    <property type="entry name" value="T2SS/T4SS_dom"/>
</dbReference>
<accession>A0A068NSL3</accession>
<dbReference type="SUPFAM" id="SSF52540">
    <property type="entry name" value="P-loop containing nucleoside triphosphate hydrolases"/>
    <property type="match status" value="1"/>
</dbReference>
<dbReference type="STRING" id="661478.OP10G_2397"/>
<dbReference type="SUPFAM" id="SSF160246">
    <property type="entry name" value="EspE N-terminal domain-like"/>
    <property type="match status" value="1"/>
</dbReference>
<feature type="domain" description="Bacterial type II secretion system protein E" evidence="4">
    <location>
        <begin position="405"/>
        <end position="419"/>
    </location>
</feature>
<dbReference type="HOGENOM" id="CLU_013446_10_1_0"/>
<organism evidence="5 6">
    <name type="scientific">Fimbriimonas ginsengisoli Gsoil 348</name>
    <dbReference type="NCBI Taxonomy" id="661478"/>
    <lineage>
        <taxon>Bacteria</taxon>
        <taxon>Bacillati</taxon>
        <taxon>Armatimonadota</taxon>
        <taxon>Fimbriimonadia</taxon>
        <taxon>Fimbriimonadales</taxon>
        <taxon>Fimbriimonadaceae</taxon>
        <taxon>Fimbriimonas</taxon>
    </lineage>
</organism>
<dbReference type="KEGG" id="fgi:OP10G_2397"/>
<dbReference type="InterPro" id="IPR037257">
    <property type="entry name" value="T2SS_E_N_sf"/>
</dbReference>
<dbReference type="Gene3D" id="3.30.450.90">
    <property type="match status" value="1"/>
</dbReference>
<comment type="similarity">
    <text evidence="1">Belongs to the GSP E family.</text>
</comment>
<dbReference type="Gene3D" id="1.10.40.70">
    <property type="match status" value="1"/>
</dbReference>
<dbReference type="InterPro" id="IPR007831">
    <property type="entry name" value="T2SS_GspE_N"/>
</dbReference>
<dbReference type="PANTHER" id="PTHR30258">
    <property type="entry name" value="TYPE II SECRETION SYSTEM PROTEIN GSPE-RELATED"/>
    <property type="match status" value="1"/>
</dbReference>
<dbReference type="Pfam" id="PF05157">
    <property type="entry name" value="MshEN"/>
    <property type="match status" value="1"/>
</dbReference>
<evidence type="ECO:0000313" key="5">
    <source>
        <dbReference type="EMBL" id="AIE85765.1"/>
    </source>
</evidence>
<protein>
    <submittedName>
        <fullName evidence="5">Type II secretion system protein E</fullName>
    </submittedName>
</protein>
<dbReference type="EMBL" id="CP007139">
    <property type="protein sequence ID" value="AIE85765.1"/>
    <property type="molecule type" value="Genomic_DNA"/>
</dbReference>
<dbReference type="InterPro" id="IPR027417">
    <property type="entry name" value="P-loop_NTPase"/>
</dbReference>
<dbReference type="PROSITE" id="PS00662">
    <property type="entry name" value="T2SP_E"/>
    <property type="match status" value="1"/>
</dbReference>
<proteinExistence type="inferred from homology"/>
<reference evidence="5 6" key="1">
    <citation type="journal article" date="2014" name="PLoS ONE">
        <title>The first complete genome sequence of the class fimbriimonadia in the phylum armatimonadetes.</title>
        <authorList>
            <person name="Hu Z.Y."/>
            <person name="Wang Y.Z."/>
            <person name="Im W.T."/>
            <person name="Wang S.Y."/>
            <person name="Zhao G.P."/>
            <person name="Zheng H.J."/>
            <person name="Quan Z.X."/>
        </authorList>
    </citation>
    <scope>NUCLEOTIDE SEQUENCE [LARGE SCALE GENOMIC DNA]</scope>
    <source>
        <strain evidence="5">Gsoil 348</strain>
    </source>
</reference>
<dbReference type="CDD" id="cd01129">
    <property type="entry name" value="PulE-GspE-like"/>
    <property type="match status" value="1"/>
</dbReference>
<dbReference type="Pfam" id="PF00437">
    <property type="entry name" value="T2SSE"/>
    <property type="match status" value="1"/>
</dbReference>
<dbReference type="PANTHER" id="PTHR30258:SF1">
    <property type="entry name" value="PROTEIN TRANSPORT PROTEIN HOFB HOMOLOG"/>
    <property type="match status" value="1"/>
</dbReference>
<name>A0A068NSL3_FIMGI</name>
<keyword evidence="6" id="KW-1185">Reference proteome</keyword>
<dbReference type="GO" id="GO:0005524">
    <property type="term" value="F:ATP binding"/>
    <property type="evidence" value="ECO:0007669"/>
    <property type="project" value="UniProtKB-KW"/>
</dbReference>
<evidence type="ECO:0000256" key="1">
    <source>
        <dbReference type="ARBA" id="ARBA00006611"/>
    </source>
</evidence>
<dbReference type="OrthoDB" id="9805147at2"/>
<dbReference type="Proteomes" id="UP000027982">
    <property type="component" value="Chromosome"/>
</dbReference>
<dbReference type="AlphaFoldDB" id="A0A068NSL3"/>
<evidence type="ECO:0000259" key="4">
    <source>
        <dbReference type="PROSITE" id="PS00662"/>
    </source>
</evidence>
<evidence type="ECO:0000256" key="2">
    <source>
        <dbReference type="ARBA" id="ARBA00022741"/>
    </source>
</evidence>
<dbReference type="Gene3D" id="3.40.50.300">
    <property type="entry name" value="P-loop containing nucleotide triphosphate hydrolases"/>
    <property type="match status" value="1"/>
</dbReference>
<keyword evidence="2" id="KW-0547">Nucleotide-binding</keyword>
<evidence type="ECO:0000256" key="3">
    <source>
        <dbReference type="ARBA" id="ARBA00022840"/>
    </source>
</evidence>
<dbReference type="GO" id="GO:0016887">
    <property type="term" value="F:ATP hydrolysis activity"/>
    <property type="evidence" value="ECO:0007669"/>
    <property type="project" value="TreeGrafter"/>
</dbReference>
<dbReference type="FunFam" id="3.30.450.90:FF:000001">
    <property type="entry name" value="Type II secretion system ATPase GspE"/>
    <property type="match status" value="1"/>
</dbReference>